<accession>A0A0G4FA84</accession>
<feature type="compositionally biased region" description="Polar residues" evidence="1">
    <location>
        <begin position="44"/>
        <end position="53"/>
    </location>
</feature>
<dbReference type="EMBL" id="CDMZ01000210">
    <property type="protein sequence ID" value="CEM09231.1"/>
    <property type="molecule type" value="Genomic_DNA"/>
</dbReference>
<feature type="compositionally biased region" description="Basic and acidic residues" evidence="1">
    <location>
        <begin position="13"/>
        <end position="28"/>
    </location>
</feature>
<sequence>MNELPTDGFEVIGRVELKSSPETAKMEAGETQPEAGQGPAVWFSSASGTQLPSPSRAIDRAPRNSGEARSLFNSLYSGTVSKPGAVALLRSSMEAAGGPPETVAGEEPFDEAWVLSCMERRKHREEATRTRLGRPGSAACGAGPCEVTPVRKGATSLRRVVGGAQCGAASRNQCGKVSASQSWGWPF</sequence>
<protein>
    <submittedName>
        <fullName evidence="2">Uncharacterized protein</fullName>
    </submittedName>
</protein>
<evidence type="ECO:0000256" key="1">
    <source>
        <dbReference type="SAM" id="MobiDB-lite"/>
    </source>
</evidence>
<organism evidence="2">
    <name type="scientific">Chromera velia CCMP2878</name>
    <dbReference type="NCBI Taxonomy" id="1169474"/>
    <lineage>
        <taxon>Eukaryota</taxon>
        <taxon>Sar</taxon>
        <taxon>Alveolata</taxon>
        <taxon>Colpodellida</taxon>
        <taxon>Chromeraceae</taxon>
        <taxon>Chromera</taxon>
    </lineage>
</organism>
<dbReference type="AlphaFoldDB" id="A0A0G4FA84"/>
<reference evidence="2" key="1">
    <citation type="submission" date="2014-11" db="EMBL/GenBank/DDBJ databases">
        <authorList>
            <person name="Otto D Thomas"/>
            <person name="Naeem Raeece"/>
        </authorList>
    </citation>
    <scope>NUCLEOTIDE SEQUENCE</scope>
</reference>
<evidence type="ECO:0000313" key="2">
    <source>
        <dbReference type="EMBL" id="CEM09231.1"/>
    </source>
</evidence>
<proteinExistence type="predicted"/>
<name>A0A0G4FA84_9ALVE</name>
<dbReference type="VEuPathDB" id="CryptoDB:Cvel_15835"/>
<feature type="region of interest" description="Disordered" evidence="1">
    <location>
        <begin position="1"/>
        <end position="65"/>
    </location>
</feature>
<gene>
    <name evidence="2" type="ORF">Cvel_15835</name>
</gene>